<proteinExistence type="predicted"/>
<dbReference type="Gene3D" id="1.20.1270.210">
    <property type="match status" value="1"/>
</dbReference>
<evidence type="ECO:0000313" key="2">
    <source>
        <dbReference type="EMBL" id="ELP65464.1"/>
    </source>
</evidence>
<accession>L7F2U8</accession>
<dbReference type="InterPro" id="IPR006944">
    <property type="entry name" value="Phage/GTA_portal"/>
</dbReference>
<gene>
    <name evidence="2" type="ORF">STRTUCAR8_08022</name>
</gene>
<dbReference type="NCBIfam" id="TIGR01537">
    <property type="entry name" value="portal_HK97"/>
    <property type="match status" value="1"/>
</dbReference>
<evidence type="ECO:0000256" key="1">
    <source>
        <dbReference type="SAM" id="MobiDB-lite"/>
    </source>
</evidence>
<feature type="compositionally biased region" description="Basic and acidic residues" evidence="1">
    <location>
        <begin position="386"/>
        <end position="396"/>
    </location>
</feature>
<reference evidence="2 3" key="1">
    <citation type="journal article" date="2011" name="Plasmid">
        <title>Streptomyces turgidiscabies Car8 contains a modular pathogenicity island that shares virulence genes with other actinobacterial plant pathogens.</title>
        <authorList>
            <person name="Huguet-Tapia J.C."/>
            <person name="Badger J.H."/>
            <person name="Loria R."/>
            <person name="Pettis G.S."/>
        </authorList>
    </citation>
    <scope>NUCLEOTIDE SEQUENCE [LARGE SCALE GENOMIC DNA]</scope>
    <source>
        <strain evidence="2 3">Car8</strain>
    </source>
</reference>
<evidence type="ECO:0008006" key="4">
    <source>
        <dbReference type="Google" id="ProtNLM"/>
    </source>
</evidence>
<dbReference type="STRING" id="85558.T45_05366"/>
<feature type="region of interest" description="Disordered" evidence="1">
    <location>
        <begin position="377"/>
        <end position="396"/>
    </location>
</feature>
<organism evidence="2 3">
    <name type="scientific">Streptomyces turgidiscabies (strain Car8)</name>
    <dbReference type="NCBI Taxonomy" id="698760"/>
    <lineage>
        <taxon>Bacteria</taxon>
        <taxon>Bacillati</taxon>
        <taxon>Actinomycetota</taxon>
        <taxon>Actinomycetes</taxon>
        <taxon>Kitasatosporales</taxon>
        <taxon>Streptomycetaceae</taxon>
        <taxon>Streptomyces</taxon>
    </lineage>
</organism>
<dbReference type="EMBL" id="AEJB01000377">
    <property type="protein sequence ID" value="ELP65464.1"/>
    <property type="molecule type" value="Genomic_DNA"/>
</dbReference>
<dbReference type="Proteomes" id="UP000010931">
    <property type="component" value="Unassembled WGS sequence"/>
</dbReference>
<dbReference type="AlphaFoldDB" id="L7F2U8"/>
<protein>
    <recommendedName>
        <fullName evidence="4">Phage portal protein, HK97 family</fullName>
    </recommendedName>
</protein>
<sequence>MCYNSLNMKTSNGKGFWNRLFKRNDGVSALEKRALSAPVRPDYITTVTADDALRISAVFRAVSILSTYMGQLPVGVWRNGSEVANPGRKVASLIERPNYHLSQSSFMKQTTVSLATSGNAYWRLYRSEPNASGIVENIQVLNAHNVTIEIDLETGKRSYGYFDERGTYRFEDWQIKHLRLFELPGYEYGLGPIQQAQTELTGVVDTQSYAGNWFRESGIPNGILRTDQPLPPGMHEQYAEQWDDRRQGYKTKVLSHGLDYKPMVLAPRDAQFLEVQQFNVTSIARLFGVPAAKLLAEVNGNSMTYQNLSEANTDFIRDTLSAYIKVIEEALTDLIPRGQSVRFKVEALLRADQKTRYETHAIAIDKGIKTVNEVRAEEGLPPIDEPTPKEDTTKTL</sequence>
<evidence type="ECO:0000313" key="3">
    <source>
        <dbReference type="Proteomes" id="UP000010931"/>
    </source>
</evidence>
<dbReference type="Pfam" id="PF04860">
    <property type="entry name" value="Phage_portal"/>
    <property type="match status" value="1"/>
</dbReference>
<comment type="caution">
    <text evidence="2">The sequence shown here is derived from an EMBL/GenBank/DDBJ whole genome shotgun (WGS) entry which is preliminary data.</text>
</comment>
<dbReference type="InterPro" id="IPR006427">
    <property type="entry name" value="Portal_HK97"/>
</dbReference>
<name>L7F2U8_STRT8</name>
<dbReference type="Gene3D" id="3.40.140.120">
    <property type="match status" value="1"/>
</dbReference>
<keyword evidence="3" id="KW-1185">Reference proteome</keyword>
<dbReference type="Gene3D" id="3.30.1120.70">
    <property type="match status" value="1"/>
</dbReference>